<protein>
    <submittedName>
        <fullName evidence="1">Uncharacterized protein</fullName>
    </submittedName>
</protein>
<dbReference type="Proteomes" id="UP000271889">
    <property type="component" value="Unassembled WGS sequence"/>
</dbReference>
<gene>
    <name evidence="1" type="ORF">CGOC_LOCUS13686</name>
</gene>
<name>A0A3P7NMI3_CYLGO</name>
<reference evidence="1 2" key="1">
    <citation type="submission" date="2018-11" db="EMBL/GenBank/DDBJ databases">
        <authorList>
            <consortium name="Pathogen Informatics"/>
        </authorList>
    </citation>
    <scope>NUCLEOTIDE SEQUENCE [LARGE SCALE GENOMIC DNA]</scope>
</reference>
<keyword evidence="2" id="KW-1185">Reference proteome</keyword>
<dbReference type="EMBL" id="UYRV01134025">
    <property type="protein sequence ID" value="VDN38293.1"/>
    <property type="molecule type" value="Genomic_DNA"/>
</dbReference>
<proteinExistence type="predicted"/>
<evidence type="ECO:0000313" key="1">
    <source>
        <dbReference type="EMBL" id="VDN38293.1"/>
    </source>
</evidence>
<sequence>MELPLISMTSSSQEEVTKNTAETWKPFQGDQGLWVTYQVGGMQLSNARDLLLRLHYRQERTPAGLKENLGHSTDASAGEHSGCSFIPGPINYYGSFVAEMHKFWAPLEALLKKEARSE</sequence>
<dbReference type="AlphaFoldDB" id="A0A3P7NMI3"/>
<organism evidence="1 2">
    <name type="scientific">Cylicostephanus goldi</name>
    <name type="common">Nematode worm</name>
    <dbReference type="NCBI Taxonomy" id="71465"/>
    <lineage>
        <taxon>Eukaryota</taxon>
        <taxon>Metazoa</taxon>
        <taxon>Ecdysozoa</taxon>
        <taxon>Nematoda</taxon>
        <taxon>Chromadorea</taxon>
        <taxon>Rhabditida</taxon>
        <taxon>Rhabditina</taxon>
        <taxon>Rhabditomorpha</taxon>
        <taxon>Strongyloidea</taxon>
        <taxon>Strongylidae</taxon>
        <taxon>Cylicostephanus</taxon>
    </lineage>
</organism>
<evidence type="ECO:0000313" key="2">
    <source>
        <dbReference type="Proteomes" id="UP000271889"/>
    </source>
</evidence>
<accession>A0A3P7NMI3</accession>
<dbReference type="OrthoDB" id="5807442at2759"/>